<evidence type="ECO:0000313" key="5">
    <source>
        <dbReference type="Proteomes" id="UP000663866"/>
    </source>
</evidence>
<dbReference type="EMBL" id="CAJOBG010050669">
    <property type="protein sequence ID" value="CAF4481735.1"/>
    <property type="molecule type" value="Genomic_DNA"/>
</dbReference>
<proteinExistence type="predicted"/>
<feature type="non-terminal residue" evidence="2">
    <location>
        <position position="270"/>
    </location>
</feature>
<dbReference type="Proteomes" id="UP000663856">
    <property type="component" value="Unassembled WGS sequence"/>
</dbReference>
<name>A0A816WG84_9BILA</name>
<evidence type="ECO:0000313" key="2">
    <source>
        <dbReference type="EMBL" id="CAF2133458.1"/>
    </source>
</evidence>
<evidence type="ECO:0000313" key="4">
    <source>
        <dbReference type="Proteomes" id="UP000663856"/>
    </source>
</evidence>
<organism evidence="2 4">
    <name type="scientific">Rotaria magnacalcarata</name>
    <dbReference type="NCBI Taxonomy" id="392030"/>
    <lineage>
        <taxon>Eukaryota</taxon>
        <taxon>Metazoa</taxon>
        <taxon>Spiralia</taxon>
        <taxon>Gnathifera</taxon>
        <taxon>Rotifera</taxon>
        <taxon>Eurotatoria</taxon>
        <taxon>Bdelloidea</taxon>
        <taxon>Philodinida</taxon>
        <taxon>Philodinidae</taxon>
        <taxon>Rotaria</taxon>
    </lineage>
</organism>
<accession>A0A816WG84</accession>
<protein>
    <submittedName>
        <fullName evidence="2">Uncharacterized protein</fullName>
    </submittedName>
</protein>
<feature type="region of interest" description="Disordered" evidence="1">
    <location>
        <begin position="227"/>
        <end position="248"/>
    </location>
</feature>
<reference evidence="2" key="1">
    <citation type="submission" date="2021-02" db="EMBL/GenBank/DDBJ databases">
        <authorList>
            <person name="Nowell W R."/>
        </authorList>
    </citation>
    <scope>NUCLEOTIDE SEQUENCE</scope>
</reference>
<sequence>MKATKISVEKSEINANIPLSPKSTKEGIVGIEISSPVTEKLDKVDNITKNTEKSSMDLVKSTSNNIIESKTISRHLPDYSSAKQTMKLNTSSINQLRDSFQNTPQASVSSDFILSNAGTFSGLSYDSSTQVYLQTIASLSSSQYQGRDQIFPNFTSPYSLLPYTPCPPVTYSTSPAKLISPTTSTTDVTENQTKLSFPDFPMMQDLMFQSQGHPSKLDTSKPISESHLILNDTPDNNKSNNLSEQNKLTTTPKVSVVVLNEKKENRKKIK</sequence>
<feature type="compositionally biased region" description="Polar residues" evidence="1">
    <location>
        <begin position="233"/>
        <end position="248"/>
    </location>
</feature>
<evidence type="ECO:0000313" key="3">
    <source>
        <dbReference type="EMBL" id="CAF4481735.1"/>
    </source>
</evidence>
<comment type="caution">
    <text evidence="2">The sequence shown here is derived from an EMBL/GenBank/DDBJ whole genome shotgun (WGS) entry which is preliminary data.</text>
</comment>
<keyword evidence="5" id="KW-1185">Reference proteome</keyword>
<evidence type="ECO:0000256" key="1">
    <source>
        <dbReference type="SAM" id="MobiDB-lite"/>
    </source>
</evidence>
<dbReference type="Proteomes" id="UP000663866">
    <property type="component" value="Unassembled WGS sequence"/>
</dbReference>
<dbReference type="EMBL" id="CAJNRF010011611">
    <property type="protein sequence ID" value="CAF2133458.1"/>
    <property type="molecule type" value="Genomic_DNA"/>
</dbReference>
<gene>
    <name evidence="3" type="ORF">OVN521_LOCUS39670</name>
    <name evidence="2" type="ORF">WKI299_LOCUS26713</name>
</gene>
<dbReference type="AlphaFoldDB" id="A0A816WG84"/>